<evidence type="ECO:0000313" key="2">
    <source>
        <dbReference type="Proteomes" id="UP000190637"/>
    </source>
</evidence>
<dbReference type="AlphaFoldDB" id="A0A1T4R887"/>
<keyword evidence="2" id="KW-1185">Reference proteome</keyword>
<sequence length="105" mass="11852">MRGIGDIQVVTSPCRRDILDGGYRYGGDPPVGLSREEIMGLVERILENDQNGVESEEEMARLERGVLCPYVTGLIYHPNRYVEGREELSPEEIAEIAMRYEPIAL</sequence>
<evidence type="ECO:0008006" key="3">
    <source>
        <dbReference type="Google" id="ProtNLM"/>
    </source>
</evidence>
<reference evidence="1 2" key="1">
    <citation type="submission" date="2017-02" db="EMBL/GenBank/DDBJ databases">
        <authorList>
            <person name="Peterson S.W."/>
        </authorList>
    </citation>
    <scope>NUCLEOTIDE SEQUENCE [LARGE SCALE GENOMIC DNA]</scope>
    <source>
        <strain evidence="1 2">DSM 45154</strain>
    </source>
</reference>
<evidence type="ECO:0000313" key="1">
    <source>
        <dbReference type="EMBL" id="SKA12127.1"/>
    </source>
</evidence>
<organism evidence="1 2">
    <name type="scientific">Marinactinospora thermotolerans DSM 45154</name>
    <dbReference type="NCBI Taxonomy" id="1122192"/>
    <lineage>
        <taxon>Bacteria</taxon>
        <taxon>Bacillati</taxon>
        <taxon>Actinomycetota</taxon>
        <taxon>Actinomycetes</taxon>
        <taxon>Streptosporangiales</taxon>
        <taxon>Nocardiopsidaceae</taxon>
        <taxon>Marinactinospora</taxon>
    </lineage>
</organism>
<name>A0A1T4R887_9ACTN</name>
<gene>
    <name evidence="1" type="ORF">SAMN02745673_02600</name>
</gene>
<dbReference type="Proteomes" id="UP000190637">
    <property type="component" value="Unassembled WGS sequence"/>
</dbReference>
<protein>
    <recommendedName>
        <fullName evidence="3">Colicin immunity protein / pyocin immunity protein</fullName>
    </recommendedName>
</protein>
<dbReference type="OrthoDB" id="3399356at2"/>
<accession>A0A1T4R887</accession>
<dbReference type="RefSeq" id="WP_078761901.1">
    <property type="nucleotide sequence ID" value="NZ_FUWS01000006.1"/>
</dbReference>
<dbReference type="EMBL" id="FUWS01000006">
    <property type="protein sequence ID" value="SKA12127.1"/>
    <property type="molecule type" value="Genomic_DNA"/>
</dbReference>
<proteinExistence type="predicted"/>